<dbReference type="RefSeq" id="XP_053587125.1">
    <property type="nucleotide sequence ID" value="XM_053727548.1"/>
</dbReference>
<dbReference type="GeneID" id="78774932"/>
<dbReference type="KEGG" id="crq:GCK72_009820"/>
<comment type="caution">
    <text evidence="1">The sequence shown here is derived from an EMBL/GenBank/DDBJ whole genome shotgun (WGS) entry which is preliminary data.</text>
</comment>
<name>A0A6A5H493_CAERE</name>
<evidence type="ECO:0000313" key="1">
    <source>
        <dbReference type="EMBL" id="KAF1761564.1"/>
    </source>
</evidence>
<dbReference type="CTD" id="78774932"/>
<protein>
    <submittedName>
        <fullName evidence="1">Uncharacterized protein</fullName>
    </submittedName>
</protein>
<proteinExistence type="predicted"/>
<evidence type="ECO:0000313" key="2">
    <source>
        <dbReference type="Proteomes" id="UP000483820"/>
    </source>
</evidence>
<dbReference type="EMBL" id="WUAV01000003">
    <property type="protein sequence ID" value="KAF1761564.1"/>
    <property type="molecule type" value="Genomic_DNA"/>
</dbReference>
<dbReference type="Proteomes" id="UP000483820">
    <property type="component" value="Chromosome III"/>
</dbReference>
<reference evidence="1 2" key="1">
    <citation type="submission" date="2019-12" db="EMBL/GenBank/DDBJ databases">
        <title>Chromosome-level assembly of the Caenorhabditis remanei genome.</title>
        <authorList>
            <person name="Teterina A.A."/>
            <person name="Willis J.H."/>
            <person name="Phillips P.C."/>
        </authorList>
    </citation>
    <scope>NUCLEOTIDE SEQUENCE [LARGE SCALE GENOMIC DNA]</scope>
    <source>
        <strain evidence="1 2">PX506</strain>
        <tissue evidence="1">Whole organism</tissue>
    </source>
</reference>
<gene>
    <name evidence="1" type="ORF">GCK72_009820</name>
</gene>
<dbReference type="AlphaFoldDB" id="A0A6A5H493"/>
<organism evidence="1 2">
    <name type="scientific">Caenorhabditis remanei</name>
    <name type="common">Caenorhabditis vulgaris</name>
    <dbReference type="NCBI Taxonomy" id="31234"/>
    <lineage>
        <taxon>Eukaryota</taxon>
        <taxon>Metazoa</taxon>
        <taxon>Ecdysozoa</taxon>
        <taxon>Nematoda</taxon>
        <taxon>Chromadorea</taxon>
        <taxon>Rhabditida</taxon>
        <taxon>Rhabditina</taxon>
        <taxon>Rhabditomorpha</taxon>
        <taxon>Rhabditoidea</taxon>
        <taxon>Rhabditidae</taxon>
        <taxon>Peloderinae</taxon>
        <taxon>Caenorhabditis</taxon>
    </lineage>
</organism>
<accession>A0A6A5H493</accession>
<sequence length="123" mass="13586">MTYIKKLTGDEEKSGLWKLLQEDHTLSLMTSGKNNQDGSWGGQVRVLMRLPQAPQDAEQAVHGLQAFQLPASGDDNLVVDLVKLTFPPQVAPYPGITCSQYCPVNPSGHLQRSQRRGSVYPPR</sequence>